<organism evidence="10 11">
    <name type="scientific">Anatilimnocola aggregata</name>
    <dbReference type="NCBI Taxonomy" id="2528021"/>
    <lineage>
        <taxon>Bacteria</taxon>
        <taxon>Pseudomonadati</taxon>
        <taxon>Planctomycetota</taxon>
        <taxon>Planctomycetia</taxon>
        <taxon>Pirellulales</taxon>
        <taxon>Pirellulaceae</taxon>
        <taxon>Anatilimnocola</taxon>
    </lineage>
</organism>
<evidence type="ECO:0000259" key="9">
    <source>
        <dbReference type="Pfam" id="PF01618"/>
    </source>
</evidence>
<dbReference type="GO" id="GO:0005886">
    <property type="term" value="C:plasma membrane"/>
    <property type="evidence" value="ECO:0007669"/>
    <property type="project" value="UniProtKB-SubCell"/>
</dbReference>
<protein>
    <submittedName>
        <fullName evidence="10">Colicin uptake protein TolQ</fullName>
    </submittedName>
</protein>
<evidence type="ECO:0000256" key="7">
    <source>
        <dbReference type="SAM" id="MobiDB-lite"/>
    </source>
</evidence>
<dbReference type="OrthoDB" id="4045at2"/>
<feature type="domain" description="MotA/TolQ/ExbB proton channel" evidence="9">
    <location>
        <begin position="153"/>
        <end position="261"/>
    </location>
</feature>
<evidence type="ECO:0000256" key="6">
    <source>
        <dbReference type="RuleBase" id="RU004057"/>
    </source>
</evidence>
<sequence>MKQRSTIEINTLHSRPWVRLAIYSTFAIAILSSVQPIARSLNAQAPPDAAAGPSGEAAPTGTPNAADQPTAPAKNSLNLIDLANQGGVFMYPLYGLSMLGVLMGVERAIAIRRSRIIPQEFVDSLGQLGNSGGFDPRKAYRLCQQYPSAAARVVKAMLLKVGRPVSEIEHTVAETSQRESERLYFNVRWLNLAASVAPLLGLVGTIQGMILAFHGLTTLKAGDNQMVILANGIYTALVTTFAGLLVAIPAAMASQYFEGRLILFFHEVDELAFNLLPQVERYEGRVRFTRQGEEEAMKDETKVVPPAPAPVSAAAK</sequence>
<dbReference type="GO" id="GO:0017038">
    <property type="term" value="P:protein import"/>
    <property type="evidence" value="ECO:0007669"/>
    <property type="project" value="TreeGrafter"/>
</dbReference>
<keyword evidence="4 8" id="KW-1133">Transmembrane helix</keyword>
<keyword evidence="2" id="KW-1003">Cell membrane</keyword>
<evidence type="ECO:0000313" key="11">
    <source>
        <dbReference type="Proteomes" id="UP000315017"/>
    </source>
</evidence>
<dbReference type="EMBL" id="CP036274">
    <property type="protein sequence ID" value="QDU29130.1"/>
    <property type="molecule type" value="Genomic_DNA"/>
</dbReference>
<feature type="compositionally biased region" description="Basic and acidic residues" evidence="7">
    <location>
        <begin position="293"/>
        <end position="302"/>
    </location>
</feature>
<accession>A0A517YFX4</accession>
<dbReference type="InterPro" id="IPR050790">
    <property type="entry name" value="ExbB/TolQ_transport"/>
</dbReference>
<feature type="transmembrane region" description="Helical" evidence="8">
    <location>
        <begin position="233"/>
        <end position="253"/>
    </location>
</feature>
<keyword evidence="11" id="KW-1185">Reference proteome</keyword>
<dbReference type="Pfam" id="PF01618">
    <property type="entry name" value="MotA_ExbB"/>
    <property type="match status" value="1"/>
</dbReference>
<evidence type="ECO:0000256" key="4">
    <source>
        <dbReference type="ARBA" id="ARBA00022989"/>
    </source>
</evidence>
<feature type="region of interest" description="Disordered" evidence="7">
    <location>
        <begin position="44"/>
        <end position="71"/>
    </location>
</feature>
<feature type="compositionally biased region" description="Polar residues" evidence="7">
    <location>
        <begin position="61"/>
        <end position="71"/>
    </location>
</feature>
<dbReference type="PANTHER" id="PTHR30625">
    <property type="entry name" value="PROTEIN TOLQ"/>
    <property type="match status" value="1"/>
</dbReference>
<evidence type="ECO:0000256" key="8">
    <source>
        <dbReference type="SAM" id="Phobius"/>
    </source>
</evidence>
<dbReference type="InterPro" id="IPR002898">
    <property type="entry name" value="MotA_ExbB_proton_chnl"/>
</dbReference>
<name>A0A517YFX4_9BACT</name>
<evidence type="ECO:0000256" key="3">
    <source>
        <dbReference type="ARBA" id="ARBA00022692"/>
    </source>
</evidence>
<evidence type="ECO:0000256" key="1">
    <source>
        <dbReference type="ARBA" id="ARBA00004651"/>
    </source>
</evidence>
<keyword evidence="6" id="KW-0813">Transport</keyword>
<feature type="transmembrane region" description="Helical" evidence="8">
    <location>
        <begin position="20"/>
        <end position="38"/>
    </location>
</feature>
<feature type="transmembrane region" description="Helical" evidence="8">
    <location>
        <begin position="189"/>
        <end position="213"/>
    </location>
</feature>
<dbReference type="AlphaFoldDB" id="A0A517YFX4"/>
<proteinExistence type="inferred from homology"/>
<dbReference type="PANTHER" id="PTHR30625:SF11">
    <property type="entry name" value="MOTA_TOLQ_EXBB PROTON CHANNEL DOMAIN-CONTAINING PROTEIN"/>
    <property type="match status" value="1"/>
</dbReference>
<feature type="transmembrane region" description="Helical" evidence="8">
    <location>
        <begin position="88"/>
        <end position="105"/>
    </location>
</feature>
<keyword evidence="3 8" id="KW-0812">Transmembrane</keyword>
<evidence type="ECO:0000256" key="2">
    <source>
        <dbReference type="ARBA" id="ARBA00022475"/>
    </source>
</evidence>
<dbReference type="Proteomes" id="UP000315017">
    <property type="component" value="Chromosome"/>
</dbReference>
<comment type="subcellular location">
    <subcellularLocation>
        <location evidence="1">Cell membrane</location>
        <topology evidence="1">Multi-pass membrane protein</topology>
    </subcellularLocation>
    <subcellularLocation>
        <location evidence="6">Membrane</location>
        <topology evidence="6">Multi-pass membrane protein</topology>
    </subcellularLocation>
</comment>
<dbReference type="KEGG" id="aagg:ETAA8_42370"/>
<keyword evidence="5 8" id="KW-0472">Membrane</keyword>
<comment type="similarity">
    <text evidence="6">Belongs to the exbB/tolQ family.</text>
</comment>
<evidence type="ECO:0000256" key="5">
    <source>
        <dbReference type="ARBA" id="ARBA00023136"/>
    </source>
</evidence>
<evidence type="ECO:0000313" key="10">
    <source>
        <dbReference type="EMBL" id="QDU29130.1"/>
    </source>
</evidence>
<feature type="region of interest" description="Disordered" evidence="7">
    <location>
        <begin position="293"/>
        <end position="316"/>
    </location>
</feature>
<dbReference type="RefSeq" id="WP_145092494.1">
    <property type="nucleotide sequence ID" value="NZ_CP036274.1"/>
</dbReference>
<gene>
    <name evidence="10" type="ORF">ETAA8_42370</name>
</gene>
<reference evidence="10 11" key="1">
    <citation type="submission" date="2019-02" db="EMBL/GenBank/DDBJ databases">
        <title>Deep-cultivation of Planctomycetes and their phenomic and genomic characterization uncovers novel biology.</title>
        <authorList>
            <person name="Wiegand S."/>
            <person name="Jogler M."/>
            <person name="Boedeker C."/>
            <person name="Pinto D."/>
            <person name="Vollmers J."/>
            <person name="Rivas-Marin E."/>
            <person name="Kohn T."/>
            <person name="Peeters S.H."/>
            <person name="Heuer A."/>
            <person name="Rast P."/>
            <person name="Oberbeckmann S."/>
            <person name="Bunk B."/>
            <person name="Jeske O."/>
            <person name="Meyerdierks A."/>
            <person name="Storesund J.E."/>
            <person name="Kallscheuer N."/>
            <person name="Luecker S."/>
            <person name="Lage O.M."/>
            <person name="Pohl T."/>
            <person name="Merkel B.J."/>
            <person name="Hornburger P."/>
            <person name="Mueller R.-W."/>
            <person name="Bruemmer F."/>
            <person name="Labrenz M."/>
            <person name="Spormann A.M."/>
            <person name="Op den Camp H."/>
            <person name="Overmann J."/>
            <person name="Amann R."/>
            <person name="Jetten M.S.M."/>
            <person name="Mascher T."/>
            <person name="Medema M.H."/>
            <person name="Devos D.P."/>
            <person name="Kaster A.-K."/>
            <person name="Ovreas L."/>
            <person name="Rohde M."/>
            <person name="Galperin M.Y."/>
            <person name="Jogler C."/>
        </authorList>
    </citation>
    <scope>NUCLEOTIDE SEQUENCE [LARGE SCALE GENOMIC DNA]</scope>
    <source>
        <strain evidence="10 11">ETA_A8</strain>
    </source>
</reference>
<keyword evidence="6" id="KW-0653">Protein transport</keyword>